<keyword evidence="1" id="KW-0732">Signal</keyword>
<proteinExistence type="predicted"/>
<feature type="signal peptide" evidence="1">
    <location>
        <begin position="1"/>
        <end position="25"/>
    </location>
</feature>
<dbReference type="AlphaFoldDB" id="A0A517YT59"/>
<evidence type="ECO:0000313" key="2">
    <source>
        <dbReference type="EMBL" id="QDU33415.1"/>
    </source>
</evidence>
<reference evidence="2 3" key="1">
    <citation type="submission" date="2019-02" db="EMBL/GenBank/DDBJ databases">
        <title>Deep-cultivation of Planctomycetes and their phenomic and genomic characterization uncovers novel biology.</title>
        <authorList>
            <person name="Wiegand S."/>
            <person name="Jogler M."/>
            <person name="Boedeker C."/>
            <person name="Pinto D."/>
            <person name="Vollmers J."/>
            <person name="Rivas-Marin E."/>
            <person name="Kohn T."/>
            <person name="Peeters S.H."/>
            <person name="Heuer A."/>
            <person name="Rast P."/>
            <person name="Oberbeckmann S."/>
            <person name="Bunk B."/>
            <person name="Jeske O."/>
            <person name="Meyerdierks A."/>
            <person name="Storesund J.E."/>
            <person name="Kallscheuer N."/>
            <person name="Luecker S."/>
            <person name="Lage O.M."/>
            <person name="Pohl T."/>
            <person name="Merkel B.J."/>
            <person name="Hornburger P."/>
            <person name="Mueller R.-W."/>
            <person name="Bruemmer F."/>
            <person name="Labrenz M."/>
            <person name="Spormann A.M."/>
            <person name="Op den Camp H."/>
            <person name="Overmann J."/>
            <person name="Amann R."/>
            <person name="Jetten M.S.M."/>
            <person name="Mascher T."/>
            <person name="Medema M.H."/>
            <person name="Devos D.P."/>
            <person name="Kaster A.-K."/>
            <person name="Ovreas L."/>
            <person name="Rohde M."/>
            <person name="Galperin M.Y."/>
            <person name="Jogler C."/>
        </authorList>
    </citation>
    <scope>NUCLEOTIDE SEQUENCE [LARGE SCALE GENOMIC DNA]</scope>
    <source>
        <strain evidence="2 3">KS4</strain>
    </source>
</reference>
<dbReference type="Proteomes" id="UP000317369">
    <property type="component" value="Chromosome"/>
</dbReference>
<organism evidence="2 3">
    <name type="scientific">Poriferisphaera corsica</name>
    <dbReference type="NCBI Taxonomy" id="2528020"/>
    <lineage>
        <taxon>Bacteria</taxon>
        <taxon>Pseudomonadati</taxon>
        <taxon>Planctomycetota</taxon>
        <taxon>Phycisphaerae</taxon>
        <taxon>Phycisphaerales</taxon>
        <taxon>Phycisphaeraceae</taxon>
        <taxon>Poriferisphaera</taxon>
    </lineage>
</organism>
<accession>A0A517YT59</accession>
<dbReference type="RefSeq" id="WP_145076432.1">
    <property type="nucleotide sequence ID" value="NZ_CP036425.1"/>
</dbReference>
<dbReference type="GO" id="GO:0016788">
    <property type="term" value="F:hydrolase activity, acting on ester bonds"/>
    <property type="evidence" value="ECO:0007669"/>
    <property type="project" value="UniProtKB-ARBA"/>
</dbReference>
<dbReference type="InterPro" id="IPR036514">
    <property type="entry name" value="SGNH_hydro_sf"/>
</dbReference>
<name>A0A517YT59_9BACT</name>
<gene>
    <name evidence="2" type="ORF">KS4_14610</name>
</gene>
<dbReference type="OrthoDB" id="7064934at2"/>
<sequence precursor="true">MRLQWILNWLMAMCLMAVMCAGSEAQVIGYREMRKIDRLRKPDAKKMGEKLAEQTWLFTHANLGRSMLTGMNSLRDDDGGDWELYRLMITEQRTDRVDGFSIQSKLDKGRVYALARGNPRWDRKLKFLEKLLEKGGWVEAKHERDGRQGKRDGLVVMDMLGLDDDEADAGEYCEKMNQLEAKYRGVIFVYMTMPLKVERSEANVRRNKFNQVVRAFCKRRGKLLLDIAAIESTDANGKSITFQWDGETYERLHQHWTDDGGYLNARGQERIAKGWYAAAWAASEQRRRER</sequence>
<keyword evidence="3" id="KW-1185">Reference proteome</keyword>
<evidence type="ECO:0000313" key="3">
    <source>
        <dbReference type="Proteomes" id="UP000317369"/>
    </source>
</evidence>
<dbReference type="SUPFAM" id="SSF52266">
    <property type="entry name" value="SGNH hydrolase"/>
    <property type="match status" value="1"/>
</dbReference>
<dbReference type="KEGG" id="pcor:KS4_14610"/>
<evidence type="ECO:0000256" key="1">
    <source>
        <dbReference type="SAM" id="SignalP"/>
    </source>
</evidence>
<protein>
    <submittedName>
        <fullName evidence="2">Uncharacterized protein</fullName>
    </submittedName>
</protein>
<feature type="chain" id="PRO_5021943315" evidence="1">
    <location>
        <begin position="26"/>
        <end position="290"/>
    </location>
</feature>
<dbReference type="Gene3D" id="3.40.50.1110">
    <property type="entry name" value="SGNH hydrolase"/>
    <property type="match status" value="1"/>
</dbReference>
<dbReference type="EMBL" id="CP036425">
    <property type="protein sequence ID" value="QDU33415.1"/>
    <property type="molecule type" value="Genomic_DNA"/>
</dbReference>